<evidence type="ECO:0000256" key="3">
    <source>
        <dbReference type="SAM" id="MobiDB-lite"/>
    </source>
</evidence>
<feature type="non-terminal residue" evidence="5">
    <location>
        <position position="1"/>
    </location>
</feature>
<evidence type="ECO:0000313" key="6">
    <source>
        <dbReference type="Proteomes" id="UP000574390"/>
    </source>
</evidence>
<feature type="region of interest" description="Disordered" evidence="3">
    <location>
        <begin position="487"/>
        <end position="532"/>
    </location>
</feature>
<dbReference type="SUPFAM" id="SSF54791">
    <property type="entry name" value="Eukaryotic type KH-domain (KH-domain type I)"/>
    <property type="match status" value="2"/>
</dbReference>
<dbReference type="SMART" id="SM00322">
    <property type="entry name" value="KH"/>
    <property type="match status" value="2"/>
</dbReference>
<evidence type="ECO:0000256" key="1">
    <source>
        <dbReference type="ARBA" id="ARBA00022737"/>
    </source>
</evidence>
<dbReference type="InterPro" id="IPR004088">
    <property type="entry name" value="KH_dom_type_1"/>
</dbReference>
<evidence type="ECO:0000256" key="2">
    <source>
        <dbReference type="PROSITE-ProRule" id="PRU00117"/>
    </source>
</evidence>
<dbReference type="PROSITE" id="PS50084">
    <property type="entry name" value="KH_TYPE_1"/>
    <property type="match status" value="2"/>
</dbReference>
<dbReference type="InterPro" id="IPR036612">
    <property type="entry name" value="KH_dom_type_1_sf"/>
</dbReference>
<gene>
    <name evidence="5" type="ORF">FOZ62_025820</name>
</gene>
<organism evidence="5 6">
    <name type="scientific">Perkinsus olseni</name>
    <name type="common">Perkinsus atlanticus</name>
    <dbReference type="NCBI Taxonomy" id="32597"/>
    <lineage>
        <taxon>Eukaryota</taxon>
        <taxon>Sar</taxon>
        <taxon>Alveolata</taxon>
        <taxon>Perkinsozoa</taxon>
        <taxon>Perkinsea</taxon>
        <taxon>Perkinsida</taxon>
        <taxon>Perkinsidae</taxon>
        <taxon>Perkinsus</taxon>
    </lineage>
</organism>
<keyword evidence="1" id="KW-0677">Repeat</keyword>
<name>A0A7J6TT14_PEROL</name>
<dbReference type="Pfam" id="PF00013">
    <property type="entry name" value="KH_1"/>
    <property type="match status" value="2"/>
</dbReference>
<evidence type="ECO:0000313" key="5">
    <source>
        <dbReference type="EMBL" id="KAF4747536.1"/>
    </source>
</evidence>
<sequence length="532" mass="55700">VALHRTVVGHGAAVVISLPPRVASGAPKEARGAMVTKRHPGKLRFGEESRTGGDALGLLVAWNFLELFLANWKYPSAQQQQMMMAAAAAAASAMGGGNNNDAPPAPPRSAWANHHNNAEYIREMRIPQKAIGRGGETIKRLKDELSTFVQVDQTTSEQGFSTFKISGATDESVEAAVSYLKGVVLSCEPCECLYPDDVEDEVEVPADKVGTVIGPQGCVLDEIRRRSGCRVQLQPVAVEDGSPRSAKVVGNADAVRACVDLLNDVISGAFDVSPVIKRQKAHYQRIQAGVLGGGGKGKGKGKGGGGGGYWNTTSAAATAGGGAMGGGGPPPHPLPGNAGGAGGLGQQQNPNYTASMGFVPQVMYSPQQMFAANQGMLSPHVMPATTANPGGPIPPYLISMYAGYQQQQQPQRSPSGGPGVSATEVTRQLQQQQQRSAPQPAATTASAATNNQYVQQQQAQQQQPLNVPMSPQGVITPQQVMAVHEILRREHHHQQQNQQAPPQEHGGAPETAASEANLNGESAVEGGREEPS</sequence>
<feature type="compositionally biased region" description="Low complexity" evidence="3">
    <location>
        <begin position="405"/>
        <end position="415"/>
    </location>
</feature>
<dbReference type="AlphaFoldDB" id="A0A7J6TT14"/>
<dbReference type="EMBL" id="JABANM010005484">
    <property type="protein sequence ID" value="KAF4747536.1"/>
    <property type="molecule type" value="Genomic_DNA"/>
</dbReference>
<feature type="region of interest" description="Disordered" evidence="3">
    <location>
        <begin position="93"/>
        <end position="112"/>
    </location>
</feature>
<feature type="region of interest" description="Disordered" evidence="3">
    <location>
        <begin position="405"/>
        <end position="472"/>
    </location>
</feature>
<feature type="domain" description="K Homology" evidence="4">
    <location>
        <begin position="196"/>
        <end position="267"/>
    </location>
</feature>
<dbReference type="Proteomes" id="UP000574390">
    <property type="component" value="Unassembled WGS sequence"/>
</dbReference>
<dbReference type="Gene3D" id="3.30.1370.10">
    <property type="entry name" value="K Homology domain, type 1"/>
    <property type="match status" value="2"/>
</dbReference>
<accession>A0A7J6TT14</accession>
<dbReference type="CDD" id="cd00105">
    <property type="entry name" value="KH-I"/>
    <property type="match status" value="2"/>
</dbReference>
<reference evidence="5 6" key="1">
    <citation type="submission" date="2020-04" db="EMBL/GenBank/DDBJ databases">
        <title>Perkinsus olseni comparative genomics.</title>
        <authorList>
            <person name="Bogema D.R."/>
        </authorList>
    </citation>
    <scope>NUCLEOTIDE SEQUENCE [LARGE SCALE GENOMIC DNA]</scope>
    <source>
        <strain evidence="5">ATCC PRA-205</strain>
    </source>
</reference>
<evidence type="ECO:0000259" key="4">
    <source>
        <dbReference type="SMART" id="SM00322"/>
    </source>
</evidence>
<dbReference type="PANTHER" id="PTHR10288">
    <property type="entry name" value="KH DOMAIN CONTAINING RNA BINDING PROTEIN"/>
    <property type="match status" value="1"/>
</dbReference>
<keyword evidence="2" id="KW-0694">RNA-binding</keyword>
<feature type="region of interest" description="Disordered" evidence="3">
    <location>
        <begin position="320"/>
        <end position="352"/>
    </location>
</feature>
<comment type="caution">
    <text evidence="5">The sequence shown here is derived from an EMBL/GenBank/DDBJ whole genome shotgun (WGS) entry which is preliminary data.</text>
</comment>
<dbReference type="InterPro" id="IPR004087">
    <property type="entry name" value="KH_dom"/>
</dbReference>
<dbReference type="GO" id="GO:0003723">
    <property type="term" value="F:RNA binding"/>
    <property type="evidence" value="ECO:0007669"/>
    <property type="project" value="UniProtKB-UniRule"/>
</dbReference>
<feature type="compositionally biased region" description="Low complexity" evidence="3">
    <location>
        <begin position="495"/>
        <end position="505"/>
    </location>
</feature>
<proteinExistence type="predicted"/>
<feature type="compositionally biased region" description="Low complexity" evidence="3">
    <location>
        <begin position="426"/>
        <end position="463"/>
    </location>
</feature>
<feature type="domain" description="K Homology" evidence="4">
    <location>
        <begin position="118"/>
        <end position="185"/>
    </location>
</feature>
<protein>
    <recommendedName>
        <fullName evidence="4">K Homology domain-containing protein</fullName>
    </recommendedName>
</protein>